<dbReference type="AlphaFoldDB" id="A0A4D7BH15"/>
<accession>A0A4D7BH15</accession>
<name>A0A4D7BH15_9HYPH</name>
<keyword evidence="2" id="KW-1185">Reference proteome</keyword>
<reference evidence="1 2" key="1">
    <citation type="submission" date="2019-04" db="EMBL/GenBank/DDBJ databases">
        <title>Phreatobacter aquaticus sp. nov.</title>
        <authorList>
            <person name="Choi A."/>
        </authorList>
    </citation>
    <scope>NUCLEOTIDE SEQUENCE [LARGE SCALE GENOMIC DNA]</scope>
    <source>
        <strain evidence="1 2">KCTC 52518</strain>
    </source>
</reference>
<evidence type="ECO:0000313" key="1">
    <source>
        <dbReference type="EMBL" id="QCI67087.1"/>
    </source>
</evidence>
<evidence type="ECO:0000313" key="2">
    <source>
        <dbReference type="Proteomes" id="UP000298781"/>
    </source>
</evidence>
<dbReference type="RefSeq" id="WP_136962525.1">
    <property type="nucleotide sequence ID" value="NZ_CP039690.1"/>
</dbReference>
<dbReference type="OrthoDB" id="8447058at2"/>
<dbReference type="KEGG" id="pstg:E8M01_24315"/>
<protein>
    <submittedName>
        <fullName evidence="1">Uncharacterized protein</fullName>
    </submittedName>
</protein>
<organism evidence="1 2">
    <name type="scientific">Phreatobacter stygius</name>
    <dbReference type="NCBI Taxonomy" id="1940610"/>
    <lineage>
        <taxon>Bacteria</taxon>
        <taxon>Pseudomonadati</taxon>
        <taxon>Pseudomonadota</taxon>
        <taxon>Alphaproteobacteria</taxon>
        <taxon>Hyphomicrobiales</taxon>
        <taxon>Phreatobacteraceae</taxon>
        <taxon>Phreatobacter</taxon>
    </lineage>
</organism>
<gene>
    <name evidence="1" type="ORF">E8M01_24315</name>
</gene>
<proteinExistence type="predicted"/>
<dbReference type="EMBL" id="CP039690">
    <property type="protein sequence ID" value="QCI67087.1"/>
    <property type="molecule type" value="Genomic_DNA"/>
</dbReference>
<dbReference type="Proteomes" id="UP000298781">
    <property type="component" value="Chromosome"/>
</dbReference>
<sequence>MSKSFQLSLAPQRLWQEINPWTFYQQGARFGFINIDLGQTPHPEVEQAILDDVGSYGRQLGRIGDALDVLLDHIKLDGLSQTEQDALTILRGQLAEVRKVKRRARAGAQGEDA</sequence>